<protein>
    <submittedName>
        <fullName evidence="1">Uncharacterized protein</fullName>
    </submittedName>
</protein>
<dbReference type="Proteomes" id="UP001367676">
    <property type="component" value="Unassembled WGS sequence"/>
</dbReference>
<gene>
    <name evidence="1" type="ORF">V9T40_003173</name>
</gene>
<dbReference type="EMBL" id="JBBCAQ010000006">
    <property type="protein sequence ID" value="KAK7603174.1"/>
    <property type="molecule type" value="Genomic_DNA"/>
</dbReference>
<comment type="caution">
    <text evidence="1">The sequence shown here is derived from an EMBL/GenBank/DDBJ whole genome shotgun (WGS) entry which is preliminary data.</text>
</comment>
<accession>A0AAN9TQ35</accession>
<organism evidence="1 2">
    <name type="scientific">Parthenolecanium corni</name>
    <dbReference type="NCBI Taxonomy" id="536013"/>
    <lineage>
        <taxon>Eukaryota</taxon>
        <taxon>Metazoa</taxon>
        <taxon>Ecdysozoa</taxon>
        <taxon>Arthropoda</taxon>
        <taxon>Hexapoda</taxon>
        <taxon>Insecta</taxon>
        <taxon>Pterygota</taxon>
        <taxon>Neoptera</taxon>
        <taxon>Paraneoptera</taxon>
        <taxon>Hemiptera</taxon>
        <taxon>Sternorrhyncha</taxon>
        <taxon>Coccoidea</taxon>
        <taxon>Coccidae</taxon>
        <taxon>Parthenolecanium</taxon>
    </lineage>
</organism>
<sequence>MVQILFLEKFSESESDNLECDAPKPKTMRRTNCIWLKQAVCECAKEAEEAVDKKIWEKHSLSMQIRLKLVDVPPTVKSMPLGQKRKIGIDRKVKTVHQMIQTQKK</sequence>
<name>A0AAN9TQ35_9HEMI</name>
<proteinExistence type="predicted"/>
<reference evidence="1 2" key="1">
    <citation type="submission" date="2024-03" db="EMBL/GenBank/DDBJ databases">
        <title>Adaptation during the transition from Ophiocordyceps entomopathogen to insect associate is accompanied by gene loss and intensified selection.</title>
        <authorList>
            <person name="Ward C.M."/>
            <person name="Onetto C.A."/>
            <person name="Borneman A.R."/>
        </authorList>
    </citation>
    <scope>NUCLEOTIDE SEQUENCE [LARGE SCALE GENOMIC DNA]</scope>
    <source>
        <strain evidence="1">AWRI1</strain>
        <tissue evidence="1">Single Adult Female</tissue>
    </source>
</reference>
<keyword evidence="2" id="KW-1185">Reference proteome</keyword>
<evidence type="ECO:0000313" key="2">
    <source>
        <dbReference type="Proteomes" id="UP001367676"/>
    </source>
</evidence>
<dbReference type="AlphaFoldDB" id="A0AAN9TQ35"/>
<evidence type="ECO:0000313" key="1">
    <source>
        <dbReference type="EMBL" id="KAK7603174.1"/>
    </source>
</evidence>